<feature type="transmembrane region" description="Helical" evidence="1">
    <location>
        <begin position="131"/>
        <end position="151"/>
    </location>
</feature>
<organism evidence="2 3">
    <name type="scientific">Hippocampus comes</name>
    <name type="common">Tiger tail seahorse</name>
    <dbReference type="NCBI Taxonomy" id="109280"/>
    <lineage>
        <taxon>Eukaryota</taxon>
        <taxon>Metazoa</taxon>
        <taxon>Chordata</taxon>
        <taxon>Craniata</taxon>
        <taxon>Vertebrata</taxon>
        <taxon>Euteleostomi</taxon>
        <taxon>Actinopterygii</taxon>
        <taxon>Neopterygii</taxon>
        <taxon>Teleostei</taxon>
        <taxon>Neoteleostei</taxon>
        <taxon>Acanthomorphata</taxon>
        <taxon>Syngnathiaria</taxon>
        <taxon>Syngnathiformes</taxon>
        <taxon>Syngnathoidei</taxon>
        <taxon>Syngnathidae</taxon>
        <taxon>Hippocampus</taxon>
    </lineage>
</organism>
<keyword evidence="3" id="KW-1185">Reference proteome</keyword>
<reference evidence="2" key="2">
    <citation type="submission" date="2025-09" db="UniProtKB">
        <authorList>
            <consortium name="Ensembl"/>
        </authorList>
    </citation>
    <scope>IDENTIFICATION</scope>
</reference>
<evidence type="ECO:0000313" key="2">
    <source>
        <dbReference type="Ensembl" id="ENSHCOP00000005403.1"/>
    </source>
</evidence>
<evidence type="ECO:0000313" key="3">
    <source>
        <dbReference type="Proteomes" id="UP000264820"/>
    </source>
</evidence>
<sequence>SFSSTFPTMSRLFARSLVNCDSATSARSSATSKSRCTFRNLSTILCCFVLFVFLWYRFSYPVLHLLECFLPAFHGKTFSLIQTLLEVLDCHLQVLFHPLQVRDGSFIQVDLRPEGVVAAACLGFQGTLQGVHGSLVVPLHLVHLFIFLYHFSVNL</sequence>
<keyword evidence="1" id="KW-1133">Transmembrane helix</keyword>
<dbReference type="Ensembl" id="ENSHCOT00000005431.1">
    <property type="protein sequence ID" value="ENSHCOP00000005403.1"/>
    <property type="gene ID" value="ENSHCOG00000007062.1"/>
</dbReference>
<feature type="transmembrane region" description="Helical" evidence="1">
    <location>
        <begin position="37"/>
        <end position="56"/>
    </location>
</feature>
<dbReference type="Proteomes" id="UP000264820">
    <property type="component" value="Unplaced"/>
</dbReference>
<name>A0A3Q2XLF1_HIPCM</name>
<protein>
    <submittedName>
        <fullName evidence="2">Uncharacterized protein</fullName>
    </submittedName>
</protein>
<dbReference type="AlphaFoldDB" id="A0A3Q2XLF1"/>
<keyword evidence="1" id="KW-0812">Transmembrane</keyword>
<keyword evidence="1" id="KW-0472">Membrane</keyword>
<reference evidence="2" key="1">
    <citation type="submission" date="2025-08" db="UniProtKB">
        <authorList>
            <consortium name="Ensembl"/>
        </authorList>
    </citation>
    <scope>IDENTIFICATION</scope>
</reference>
<evidence type="ECO:0000256" key="1">
    <source>
        <dbReference type="SAM" id="Phobius"/>
    </source>
</evidence>
<proteinExistence type="predicted"/>
<accession>A0A3Q2XLF1</accession>